<organism evidence="2 3">
    <name type="scientific">Neocallimastix californiae</name>
    <dbReference type="NCBI Taxonomy" id="1754190"/>
    <lineage>
        <taxon>Eukaryota</taxon>
        <taxon>Fungi</taxon>
        <taxon>Fungi incertae sedis</taxon>
        <taxon>Chytridiomycota</taxon>
        <taxon>Chytridiomycota incertae sedis</taxon>
        <taxon>Neocallimastigomycetes</taxon>
        <taxon>Neocallimastigales</taxon>
        <taxon>Neocallimastigaceae</taxon>
        <taxon>Neocallimastix</taxon>
    </lineage>
</organism>
<evidence type="ECO:0000313" key="2">
    <source>
        <dbReference type="EMBL" id="ORY21387.1"/>
    </source>
</evidence>
<sequence>MSFAGQINLKIYDDQQYKKLYSKMKSSSFRKNPYALPNSSYGYGEYCDYGSYGGFSEYNNNNNYNSYSNYHSYDNYESYGSYNAYNGYDYGCNYHYGNSSLNGYKINQRNKEKEISNDLEPNYKIKLLDSKKINAEISMPIVFQIDLALPLSFISVDQEELNDIKNDIDDFNNYNYDSLNSINDYSMMSEGDHASSSSSSSSSSSFGQKETNKKEILPCFDFKSIQNYLTEKQKNISQFKAFYYINGIEISLDTDKVISTNPTPINNINNENTSSESTILNNTNTNTSLELTEGGSFHSNYIENSDVERLSENIQQEGHSSSSSSSPSSSSSSSSSSPSVSMETNESNTTTTIDSETMSVSPPAAQSENTLPNKTMILVELFLEKYKFTPEILKIQNVQWSDKFIHTIPRSVKFLDLKYLGNPDAESIKNGTNYLQSFIRNLSLSSSSILRPRTRRGTYYIRRSTQRTTVVAN</sequence>
<proteinExistence type="predicted"/>
<feature type="compositionally biased region" description="Low complexity" evidence="1">
    <location>
        <begin position="320"/>
        <end position="360"/>
    </location>
</feature>
<feature type="compositionally biased region" description="Low complexity" evidence="1">
    <location>
        <begin position="195"/>
        <end position="205"/>
    </location>
</feature>
<feature type="region of interest" description="Disordered" evidence="1">
    <location>
        <begin position="190"/>
        <end position="209"/>
    </location>
</feature>
<dbReference type="OrthoDB" id="2160795at2759"/>
<dbReference type="AlphaFoldDB" id="A0A1Y2AGR8"/>
<evidence type="ECO:0000313" key="3">
    <source>
        <dbReference type="Proteomes" id="UP000193920"/>
    </source>
</evidence>
<evidence type="ECO:0000256" key="1">
    <source>
        <dbReference type="SAM" id="MobiDB-lite"/>
    </source>
</evidence>
<name>A0A1Y2AGR8_9FUNG</name>
<accession>A0A1Y2AGR8</accession>
<gene>
    <name evidence="2" type="ORF">LY90DRAFT_707466</name>
</gene>
<comment type="caution">
    <text evidence="2">The sequence shown here is derived from an EMBL/GenBank/DDBJ whole genome shotgun (WGS) entry which is preliminary data.</text>
</comment>
<dbReference type="Proteomes" id="UP000193920">
    <property type="component" value="Unassembled WGS sequence"/>
</dbReference>
<dbReference type="EMBL" id="MCOG01000266">
    <property type="protein sequence ID" value="ORY21387.1"/>
    <property type="molecule type" value="Genomic_DNA"/>
</dbReference>
<feature type="region of interest" description="Disordered" evidence="1">
    <location>
        <begin position="312"/>
        <end position="368"/>
    </location>
</feature>
<keyword evidence="3" id="KW-1185">Reference proteome</keyword>
<protein>
    <submittedName>
        <fullName evidence="2">Uncharacterized protein</fullName>
    </submittedName>
</protein>
<reference evidence="2 3" key="1">
    <citation type="submission" date="2016-08" db="EMBL/GenBank/DDBJ databases">
        <title>A Parts List for Fungal Cellulosomes Revealed by Comparative Genomics.</title>
        <authorList>
            <consortium name="DOE Joint Genome Institute"/>
            <person name="Haitjema C.H."/>
            <person name="Gilmore S.P."/>
            <person name="Henske J.K."/>
            <person name="Solomon K.V."/>
            <person name="De Groot R."/>
            <person name="Kuo A."/>
            <person name="Mondo S.J."/>
            <person name="Salamov A.A."/>
            <person name="Labutti K."/>
            <person name="Zhao Z."/>
            <person name="Chiniquy J."/>
            <person name="Barry K."/>
            <person name="Brewer H.M."/>
            <person name="Purvine S.O."/>
            <person name="Wright A.T."/>
            <person name="Boxma B."/>
            <person name="Van Alen T."/>
            <person name="Hackstein J.H."/>
            <person name="Baker S.E."/>
            <person name="Grigoriev I.V."/>
            <person name="O'Malley M.A."/>
        </authorList>
    </citation>
    <scope>NUCLEOTIDE SEQUENCE [LARGE SCALE GENOMIC DNA]</scope>
    <source>
        <strain evidence="2 3">G1</strain>
    </source>
</reference>